<dbReference type="Pfam" id="PF19081">
    <property type="entry name" value="Ig_7"/>
    <property type="match status" value="5"/>
</dbReference>
<protein>
    <submittedName>
        <fullName evidence="4">Putative secreted protein (Por secretion system target)</fullName>
    </submittedName>
</protein>
<dbReference type="AlphaFoldDB" id="A0A2T0T5Q6"/>
<feature type="signal peptide" evidence="1">
    <location>
        <begin position="1"/>
        <end position="25"/>
    </location>
</feature>
<dbReference type="Pfam" id="PF18962">
    <property type="entry name" value="Por_Secre_tail"/>
    <property type="match status" value="1"/>
</dbReference>
<gene>
    <name evidence="4" type="ORF">CLV58_106188</name>
</gene>
<sequence>MQRFLFHCFLVLVSCSLGLPLSGLAQTITVGTLSPAAVCTGKATVISVPFTTTGSFGSTNTFTAQLSDASGAFSSSATNIGTLTAASSATTATTRTISATILSGVAAGTGYQVRVISSTAPVKTSSNTAGLTISNTPSAPGVTSLPVAYCIGETAVPLSASPVNGATLNWYTTATGGTPSSIAPTPDTKQADTLQYYVSQMLGTCESARAPLTVTVNGTPPAPSIPSSLSLSFCRGATLSPLTATAAAGATLRWYGTTASGGTFSSTAPIPDNQNSATYYVSQARGKCESSRTAISVTILSPSAPSVVSPAASYCPGQTAAPLSATASTGGTLNWYGTNSTGGTSSSTATVPSTTSSGTYYVSQTVGNCESPRASISVTVKPTPATPSVTNLSLCQNRSANALTASGVTGTINWYSPNSSTPSTTAPTPSVTATGATSFSVSQTVNDCESSKATLTVTVNAVPAMPTVAATGPTYCQGASAQPLSATGTALLWYGANQTGSTGNSTATVPLTSSTGPTTYYVTQTTNGCVSDRAGITVTVKTTPAQPDAINALSFCQNATALPGLTATPVTGATLLWYGASATGGTSTTVTPTLSSSTVGTTNYYVSQTLDGCESASRSAIAVTVKPTPEIPTVTAVAYCNNEKSQQLTAIGNAIKWYDAAGTALSGAPTPPTGAVGTQTYQATQTVDGCESQQKAALTVTIKPLPGQPGVANLSYCQPTQDQPAQNVGPLTASGDNLRWYNTDGNPFQSAPTPPVTQVGTYTYQVSQTVNGCEGGRATLQVAVNSTPAPTVTTPLVTYCINTTAAPLQATAATGASLRWINPYNNTSVEAPTPSTLNSNVVAGGDPFYVYQIGSNGCYSSRATIRVVVNVAPTLALNGAGEVNLGTLAPVKLSFTGAPPFSYTLTDGYSGISRTNDTTIYVLPRGNTTYQIVSVANSCGVGLPGNPATATITVRVPVITTSALQTSTVCAGSSFAVPFTTTGQFTAGNLFTAELVSVADTSRKIRVSPNGTTGSVVTAVTPLTLTAGQYYVRVKGSNPSVGITGSNSPSILTVRARATATLTGTQSIYEGSPATLTLTFGGEAPWTATYADSLRSYTVTAASSPYTLEVLPARATTYRLTGVSNNCGVGTTVSGSAVVTVQKVLGVEDPSLGPLVNIYPVPTGATLTVDIDVSLLRDPAILTLHDASGRPVLNQTTRSRQTTLDVNQQPAGTYLLRIQIGDRQLVRRILKQ</sequence>
<organism evidence="4 5">
    <name type="scientific">Spirosoma oryzae</name>
    <dbReference type="NCBI Taxonomy" id="1469603"/>
    <lineage>
        <taxon>Bacteria</taxon>
        <taxon>Pseudomonadati</taxon>
        <taxon>Bacteroidota</taxon>
        <taxon>Cytophagia</taxon>
        <taxon>Cytophagales</taxon>
        <taxon>Cytophagaceae</taxon>
        <taxon>Spirosoma</taxon>
    </lineage>
</organism>
<feature type="domain" description="Ig-like" evidence="3">
    <location>
        <begin position="137"/>
        <end position="217"/>
    </location>
</feature>
<dbReference type="RefSeq" id="WP_106137430.1">
    <property type="nucleotide sequence ID" value="NZ_PVTE01000006.1"/>
</dbReference>
<feature type="chain" id="PRO_5015468576" evidence="1">
    <location>
        <begin position="26"/>
        <end position="1232"/>
    </location>
</feature>
<comment type="caution">
    <text evidence="4">The sequence shown here is derived from an EMBL/GenBank/DDBJ whole genome shotgun (WGS) entry which is preliminary data.</text>
</comment>
<keyword evidence="1" id="KW-0732">Signal</keyword>
<keyword evidence="5" id="KW-1185">Reference proteome</keyword>
<dbReference type="EMBL" id="PVTE01000006">
    <property type="protein sequence ID" value="PRY41002.1"/>
    <property type="molecule type" value="Genomic_DNA"/>
</dbReference>
<dbReference type="InterPro" id="IPR026444">
    <property type="entry name" value="Secre_tail"/>
</dbReference>
<reference evidence="4 5" key="1">
    <citation type="submission" date="2018-03" db="EMBL/GenBank/DDBJ databases">
        <title>Genomic Encyclopedia of Archaeal and Bacterial Type Strains, Phase II (KMG-II): from individual species to whole genera.</title>
        <authorList>
            <person name="Goeker M."/>
        </authorList>
    </citation>
    <scope>NUCLEOTIDE SEQUENCE [LARGE SCALE GENOMIC DNA]</scope>
    <source>
        <strain evidence="4 5">DSM 28354</strain>
    </source>
</reference>
<dbReference type="OrthoDB" id="9805017at2"/>
<dbReference type="InterPro" id="IPR044023">
    <property type="entry name" value="Ig_7"/>
</dbReference>
<evidence type="ECO:0000259" key="2">
    <source>
        <dbReference type="Pfam" id="PF18962"/>
    </source>
</evidence>
<evidence type="ECO:0000313" key="4">
    <source>
        <dbReference type="EMBL" id="PRY41002.1"/>
    </source>
</evidence>
<feature type="domain" description="Ig-like" evidence="3">
    <location>
        <begin position="544"/>
        <end position="627"/>
    </location>
</feature>
<feature type="domain" description="Ig-like" evidence="3">
    <location>
        <begin position="463"/>
        <end position="541"/>
    </location>
</feature>
<dbReference type="Proteomes" id="UP000238375">
    <property type="component" value="Unassembled WGS sequence"/>
</dbReference>
<feature type="domain" description="Ig-like" evidence="3">
    <location>
        <begin position="220"/>
        <end position="299"/>
    </location>
</feature>
<name>A0A2T0T5Q6_9BACT</name>
<dbReference type="NCBIfam" id="TIGR04183">
    <property type="entry name" value="Por_Secre_tail"/>
    <property type="match status" value="1"/>
</dbReference>
<proteinExistence type="predicted"/>
<evidence type="ECO:0000259" key="3">
    <source>
        <dbReference type="Pfam" id="PF19081"/>
    </source>
</evidence>
<feature type="domain" description="Ig-like" evidence="3">
    <location>
        <begin position="302"/>
        <end position="382"/>
    </location>
</feature>
<evidence type="ECO:0000256" key="1">
    <source>
        <dbReference type="SAM" id="SignalP"/>
    </source>
</evidence>
<accession>A0A2T0T5Q6</accession>
<dbReference type="PROSITE" id="PS51257">
    <property type="entry name" value="PROKAR_LIPOPROTEIN"/>
    <property type="match status" value="1"/>
</dbReference>
<feature type="domain" description="Secretion system C-terminal sorting" evidence="2">
    <location>
        <begin position="1158"/>
        <end position="1229"/>
    </location>
</feature>
<evidence type="ECO:0000313" key="5">
    <source>
        <dbReference type="Proteomes" id="UP000238375"/>
    </source>
</evidence>